<dbReference type="EMBL" id="ADBJ01000031">
    <property type="protein sequence ID" value="EFA80342.1"/>
    <property type="molecule type" value="Genomic_DNA"/>
</dbReference>
<accession>D3BEL1</accession>
<evidence type="ECO:0000313" key="1">
    <source>
        <dbReference type="EMBL" id="EFA80342.1"/>
    </source>
</evidence>
<protein>
    <submittedName>
        <fullName evidence="1">Uncharacterized protein</fullName>
    </submittedName>
</protein>
<dbReference type="AlphaFoldDB" id="D3BEL1"/>
<proteinExistence type="predicted"/>
<evidence type="ECO:0000313" key="2">
    <source>
        <dbReference type="Proteomes" id="UP000001396"/>
    </source>
</evidence>
<sequence length="162" mass="19020">MDSWMNDPDMITIAMKPVPSKFWGFYCGFKKQYPPLLRDVISEEEFRDVIIQSLNYHKVSGKRKAGVISAIILSRGAYNPTRPMFYKKVETLFDVVQELNNQFNPRNVGFKIVQTSNKECLVEIRFKPVHLELVDTNQYQPKEKEYDPYPLKGKKFSKLVNY</sequence>
<dbReference type="InParanoid" id="D3BEL1"/>
<dbReference type="Proteomes" id="UP000001396">
    <property type="component" value="Unassembled WGS sequence"/>
</dbReference>
<name>D3BEL1_HETP5</name>
<comment type="caution">
    <text evidence="1">The sequence shown here is derived from an EMBL/GenBank/DDBJ whole genome shotgun (WGS) entry which is preliminary data.</text>
</comment>
<dbReference type="GeneID" id="31362656"/>
<organism evidence="1 2">
    <name type="scientific">Heterostelium pallidum (strain ATCC 26659 / Pp 5 / PN500)</name>
    <name type="common">Cellular slime mold</name>
    <name type="synonym">Polysphondylium pallidum</name>
    <dbReference type="NCBI Taxonomy" id="670386"/>
    <lineage>
        <taxon>Eukaryota</taxon>
        <taxon>Amoebozoa</taxon>
        <taxon>Evosea</taxon>
        <taxon>Eumycetozoa</taxon>
        <taxon>Dictyostelia</taxon>
        <taxon>Acytosteliales</taxon>
        <taxon>Acytosteliaceae</taxon>
        <taxon>Heterostelium</taxon>
    </lineage>
</organism>
<reference evidence="1 2" key="1">
    <citation type="journal article" date="2011" name="Genome Res.">
        <title>Phylogeny-wide analysis of social amoeba genomes highlights ancient origins for complex intercellular communication.</title>
        <authorList>
            <person name="Heidel A.J."/>
            <person name="Lawal H.M."/>
            <person name="Felder M."/>
            <person name="Schilde C."/>
            <person name="Helps N.R."/>
            <person name="Tunggal B."/>
            <person name="Rivero F."/>
            <person name="John U."/>
            <person name="Schleicher M."/>
            <person name="Eichinger L."/>
            <person name="Platzer M."/>
            <person name="Noegel A.A."/>
            <person name="Schaap P."/>
            <person name="Gloeckner G."/>
        </authorList>
    </citation>
    <scope>NUCLEOTIDE SEQUENCE [LARGE SCALE GENOMIC DNA]</scope>
    <source>
        <strain evidence="2">ATCC 26659 / Pp 5 / PN500</strain>
    </source>
</reference>
<dbReference type="RefSeq" id="XP_020432462.1">
    <property type="nucleotide sequence ID" value="XM_020578014.1"/>
</dbReference>
<gene>
    <name evidence="1" type="ORF">PPL_07175</name>
</gene>
<keyword evidence="2" id="KW-1185">Reference proteome</keyword>